<name>A0A1W5CR18_9LECA</name>
<dbReference type="AlphaFoldDB" id="A0A1W5CR18"/>
<evidence type="ECO:0000256" key="3">
    <source>
        <dbReference type="SAM" id="MobiDB-lite"/>
    </source>
</evidence>
<accession>A0A1W5CR18</accession>
<dbReference type="InterPro" id="IPR018247">
    <property type="entry name" value="EF_Hand_1_Ca_BS"/>
</dbReference>
<evidence type="ECO:0000256" key="2">
    <source>
        <dbReference type="ARBA" id="ARBA00022837"/>
    </source>
</evidence>
<dbReference type="PANTHER" id="PTHR45911">
    <property type="entry name" value="C2 DOMAIN-CONTAINING PROTEIN"/>
    <property type="match status" value="1"/>
</dbReference>
<keyword evidence="1" id="KW-0479">Metal-binding</keyword>
<dbReference type="InterPro" id="IPR002048">
    <property type="entry name" value="EF_hand_dom"/>
</dbReference>
<dbReference type="GO" id="GO:0005509">
    <property type="term" value="F:calcium ion binding"/>
    <property type="evidence" value="ECO:0007669"/>
    <property type="project" value="InterPro"/>
</dbReference>
<dbReference type="InterPro" id="IPR035892">
    <property type="entry name" value="C2_domain_sf"/>
</dbReference>
<dbReference type="PANTHER" id="PTHR45911:SF4">
    <property type="entry name" value="MULTIPLE C2 AND TRANSMEMBRANE DOMAIN-CONTAINING PROTEIN"/>
    <property type="match status" value="1"/>
</dbReference>
<dbReference type="Pfam" id="PF00168">
    <property type="entry name" value="C2"/>
    <property type="match status" value="1"/>
</dbReference>
<dbReference type="Proteomes" id="UP000192927">
    <property type="component" value="Unassembled WGS sequence"/>
</dbReference>
<evidence type="ECO:0000313" key="6">
    <source>
        <dbReference type="EMBL" id="SLM33314.1"/>
    </source>
</evidence>
<dbReference type="SMART" id="SM00239">
    <property type="entry name" value="C2"/>
    <property type="match status" value="1"/>
</dbReference>
<evidence type="ECO:0000259" key="4">
    <source>
        <dbReference type="PROSITE" id="PS50004"/>
    </source>
</evidence>
<evidence type="ECO:0000256" key="1">
    <source>
        <dbReference type="ARBA" id="ARBA00022723"/>
    </source>
</evidence>
<sequence>MAFGFSVGDFLAVGQLAWTVYSKCKASVAEFNNVSRDVRSMHIVLRAIEDYWTENDKLSSIQRQDLGVLAEACKEILQQLTELLEKHKSLGSQWKRPIDRMKWAAKGIAPIRDDLLKNTVYLSAFNTTITNASSHATILRALNRIQWEFQTGRRAIPAFSRATVQDIDNDDEDTWRDITADLEGLGVDPASVPSHQNYIKRWLDEVVFGESAEGVEVQDHLDDLDDSGSLGSQAPDLVAGATTTISGEAIGSGHDYWGASEELSRQEPGSGERCPSAGSHRSKDSSWRPLSEPNPAYVQNLLSRLLNLEYSGSDDPNTMLVPIKRVYYQADWTDRGYLYRTDVEYHCRSAIGKTEFSCDDQELFEIVRSEDRNRDGKIDCIDFVEIIHRLVDLAKRAKEQKFQQLVDLAKRAKEQKFQQLVEDSNLQGARLAIYEQRLLWSTRPDQTILPWGWSRDDTPSYGVQYTSPLGLRSGSDPVIPTDSFTSLAFNAARVCIPRISQAQEKWGRYTAKMPKKFSNEYQEALELVLLAASNFVILESSHGPTKFSDLDNLVAMADLAVVDGSPEFEGCPVAILRDLQHECYNMLNAIEGFVFELKDSELKQFVRASPSLSRSKYAIKQDDCSDSPPSIGEWWRLQMPVRAARINFESRRWDMIQETVSNCRAWYKSHSVLELRAIESLQHLKNARHRLALAGEREMAVCNAEAAVRQGFKAERAILQVTAIAADGLLKPDLFRPPDPLAVITIDDHESKRTEPDPKTQNPYWNESFDFYITKASILHIKVLDQRNLKRSEVGEKGFLGALSLRIADLIELRTGENGYYKEGELPRSY</sequence>
<dbReference type="SUPFAM" id="SSF49562">
    <property type="entry name" value="C2 domain (Calcium/lipid-binding domain, CaLB)"/>
    <property type="match status" value="1"/>
</dbReference>
<dbReference type="InterPro" id="IPR000008">
    <property type="entry name" value="C2_dom"/>
</dbReference>
<proteinExistence type="predicted"/>
<dbReference type="EMBL" id="FWEW01000011">
    <property type="protein sequence ID" value="SLM33314.1"/>
    <property type="molecule type" value="Genomic_DNA"/>
</dbReference>
<dbReference type="SUPFAM" id="SSF47473">
    <property type="entry name" value="EF-hand"/>
    <property type="match status" value="1"/>
</dbReference>
<reference evidence="7" key="1">
    <citation type="submission" date="2017-03" db="EMBL/GenBank/DDBJ databases">
        <authorList>
            <person name="Sharma R."/>
            <person name="Thines M."/>
        </authorList>
    </citation>
    <scope>NUCLEOTIDE SEQUENCE [LARGE SCALE GENOMIC DNA]</scope>
</reference>
<keyword evidence="2" id="KW-0106">Calcium</keyword>
<feature type="domain" description="C2" evidence="4">
    <location>
        <begin position="693"/>
        <end position="820"/>
    </location>
</feature>
<dbReference type="GO" id="GO:0016020">
    <property type="term" value="C:membrane"/>
    <property type="evidence" value="ECO:0007669"/>
    <property type="project" value="TreeGrafter"/>
</dbReference>
<keyword evidence="7" id="KW-1185">Reference proteome</keyword>
<dbReference type="PROSITE" id="PS00018">
    <property type="entry name" value="EF_HAND_1"/>
    <property type="match status" value="1"/>
</dbReference>
<evidence type="ECO:0000313" key="7">
    <source>
        <dbReference type="Proteomes" id="UP000192927"/>
    </source>
</evidence>
<dbReference type="InterPro" id="IPR011992">
    <property type="entry name" value="EF-hand-dom_pair"/>
</dbReference>
<feature type="domain" description="EF-hand" evidence="5">
    <location>
        <begin position="358"/>
        <end position="393"/>
    </location>
</feature>
<dbReference type="Gene3D" id="2.60.40.150">
    <property type="entry name" value="C2 domain"/>
    <property type="match status" value="1"/>
</dbReference>
<dbReference type="PROSITE" id="PS50004">
    <property type="entry name" value="C2"/>
    <property type="match status" value="1"/>
</dbReference>
<protein>
    <submittedName>
        <fullName evidence="6">EF-hand domain pair</fullName>
    </submittedName>
</protein>
<organism evidence="6 7">
    <name type="scientific">Lasallia pustulata</name>
    <dbReference type="NCBI Taxonomy" id="136370"/>
    <lineage>
        <taxon>Eukaryota</taxon>
        <taxon>Fungi</taxon>
        <taxon>Dikarya</taxon>
        <taxon>Ascomycota</taxon>
        <taxon>Pezizomycotina</taxon>
        <taxon>Lecanoromycetes</taxon>
        <taxon>OSLEUM clade</taxon>
        <taxon>Umbilicariomycetidae</taxon>
        <taxon>Umbilicariales</taxon>
        <taxon>Umbilicariaceae</taxon>
        <taxon>Lasallia</taxon>
    </lineage>
</organism>
<dbReference type="PROSITE" id="PS50222">
    <property type="entry name" value="EF_HAND_2"/>
    <property type="match status" value="1"/>
</dbReference>
<evidence type="ECO:0000259" key="5">
    <source>
        <dbReference type="PROSITE" id="PS50222"/>
    </source>
</evidence>
<feature type="region of interest" description="Disordered" evidence="3">
    <location>
        <begin position="262"/>
        <end position="291"/>
    </location>
</feature>